<dbReference type="GO" id="GO:0003700">
    <property type="term" value="F:DNA-binding transcription factor activity"/>
    <property type="evidence" value="ECO:0007669"/>
    <property type="project" value="InterPro"/>
</dbReference>
<dbReference type="SUPFAM" id="SSF46785">
    <property type="entry name" value="Winged helix' DNA-binding domain"/>
    <property type="match status" value="1"/>
</dbReference>
<feature type="domain" description="HTH marR-type" evidence="4">
    <location>
        <begin position="4"/>
        <end position="148"/>
    </location>
</feature>
<dbReference type="Pfam" id="PF01047">
    <property type="entry name" value="MarR"/>
    <property type="match status" value="1"/>
</dbReference>
<dbReference type="InterPro" id="IPR036388">
    <property type="entry name" value="WH-like_DNA-bd_sf"/>
</dbReference>
<dbReference type="InterPro" id="IPR039422">
    <property type="entry name" value="MarR/SlyA-like"/>
</dbReference>
<keyword evidence="1" id="KW-0805">Transcription regulation</keyword>
<dbReference type="PANTHER" id="PTHR33164:SF58">
    <property type="entry name" value="DNA-BINDING TRANSCRIPTIONAL REPRESSOR SCOC"/>
    <property type="match status" value="1"/>
</dbReference>
<evidence type="ECO:0000313" key="5">
    <source>
        <dbReference type="EMBL" id="RBP00174.1"/>
    </source>
</evidence>
<protein>
    <submittedName>
        <fullName evidence="5">Transcriptional regulator</fullName>
    </submittedName>
</protein>
<dbReference type="GO" id="GO:0003677">
    <property type="term" value="F:DNA binding"/>
    <property type="evidence" value="ECO:0007669"/>
    <property type="project" value="UniProtKB-KW"/>
</dbReference>
<evidence type="ECO:0000259" key="4">
    <source>
        <dbReference type="PROSITE" id="PS50995"/>
    </source>
</evidence>
<dbReference type="PANTHER" id="PTHR33164">
    <property type="entry name" value="TRANSCRIPTIONAL REGULATOR, MARR FAMILY"/>
    <property type="match status" value="1"/>
</dbReference>
<keyword evidence="2" id="KW-0238">DNA-binding</keyword>
<dbReference type="Gene3D" id="1.10.10.10">
    <property type="entry name" value="Winged helix-like DNA-binding domain superfamily/Winged helix DNA-binding domain"/>
    <property type="match status" value="1"/>
</dbReference>
<evidence type="ECO:0000256" key="3">
    <source>
        <dbReference type="ARBA" id="ARBA00023163"/>
    </source>
</evidence>
<sequence length="184" mass="21748">MKEAMLFSQRMAQLSKALWKAIEKDWQQWIKPYDLNINEHHILWIAYHLKGASISDVAKFGVMHVSTAFNFSKKLEERELLQFSKRENDKRNTYIQLTAKGENILLELMKNYKPESHSIFQGVSPLRELYGKFPEMIEMMTVVRNIYGNDFMEIFEKSFHNIENDFSDDNGKLGELFQDEEELA</sequence>
<dbReference type="SMART" id="SM00347">
    <property type="entry name" value="HTH_MARR"/>
    <property type="match status" value="1"/>
</dbReference>
<comment type="caution">
    <text evidence="5">The sequence shown here is derived from an EMBL/GenBank/DDBJ whole genome shotgun (WGS) entry which is preliminary data.</text>
</comment>
<evidence type="ECO:0000256" key="2">
    <source>
        <dbReference type="ARBA" id="ARBA00023125"/>
    </source>
</evidence>
<dbReference type="AlphaFoldDB" id="A0A366ECP4"/>
<name>A0A366ECP4_9BACI</name>
<dbReference type="InterPro" id="IPR036390">
    <property type="entry name" value="WH_DNA-bd_sf"/>
</dbReference>
<reference evidence="5 6" key="1">
    <citation type="submission" date="2018-06" db="EMBL/GenBank/DDBJ databases">
        <title>Freshwater and sediment microbial communities from various areas in North America, analyzing microbe dynamics in response to fracking.</title>
        <authorList>
            <person name="Lamendella R."/>
        </authorList>
    </citation>
    <scope>NUCLEOTIDE SEQUENCE [LARGE SCALE GENOMIC DNA]</scope>
    <source>
        <strain evidence="5 6">97B</strain>
    </source>
</reference>
<dbReference type="GO" id="GO:0006950">
    <property type="term" value="P:response to stress"/>
    <property type="evidence" value="ECO:0007669"/>
    <property type="project" value="TreeGrafter"/>
</dbReference>
<dbReference type="InterPro" id="IPR000835">
    <property type="entry name" value="HTH_MarR-typ"/>
</dbReference>
<evidence type="ECO:0000256" key="1">
    <source>
        <dbReference type="ARBA" id="ARBA00023015"/>
    </source>
</evidence>
<dbReference type="PROSITE" id="PS50995">
    <property type="entry name" value="HTH_MARR_2"/>
    <property type="match status" value="1"/>
</dbReference>
<proteinExistence type="predicted"/>
<accession>A0A366ECP4</accession>
<dbReference type="Proteomes" id="UP000252118">
    <property type="component" value="Unassembled WGS sequence"/>
</dbReference>
<keyword evidence="3" id="KW-0804">Transcription</keyword>
<dbReference type="NCBIfam" id="NF010349">
    <property type="entry name" value="PRK13777.1"/>
    <property type="match status" value="1"/>
</dbReference>
<gene>
    <name evidence="5" type="ORF">DET59_12646</name>
</gene>
<organism evidence="5 6">
    <name type="scientific">Rossellomorea aquimaris</name>
    <dbReference type="NCBI Taxonomy" id="189382"/>
    <lineage>
        <taxon>Bacteria</taxon>
        <taxon>Bacillati</taxon>
        <taxon>Bacillota</taxon>
        <taxon>Bacilli</taxon>
        <taxon>Bacillales</taxon>
        <taxon>Bacillaceae</taxon>
        <taxon>Rossellomorea</taxon>
    </lineage>
</organism>
<dbReference type="InterPro" id="IPR023187">
    <property type="entry name" value="Tscrpt_reg_MarR-type_CS"/>
</dbReference>
<evidence type="ECO:0000313" key="6">
    <source>
        <dbReference type="Proteomes" id="UP000252118"/>
    </source>
</evidence>
<dbReference type="EMBL" id="QNRJ01000026">
    <property type="protein sequence ID" value="RBP00174.1"/>
    <property type="molecule type" value="Genomic_DNA"/>
</dbReference>
<dbReference type="PROSITE" id="PS01117">
    <property type="entry name" value="HTH_MARR_1"/>
    <property type="match status" value="1"/>
</dbReference>